<evidence type="ECO:0008006" key="3">
    <source>
        <dbReference type="Google" id="ProtNLM"/>
    </source>
</evidence>
<dbReference type="Proteomes" id="UP000000268">
    <property type="component" value="Chromosome"/>
</dbReference>
<dbReference type="EMBL" id="CP000828">
    <property type="protein sequence ID" value="ABW31005.1"/>
    <property type="molecule type" value="Genomic_DNA"/>
</dbReference>
<dbReference type="KEGG" id="amr:AM1_6073"/>
<gene>
    <name evidence="1" type="ordered locus">AM1_6073</name>
</gene>
<accession>B0C3R8</accession>
<protein>
    <recommendedName>
        <fullName evidence="3">PsbP C-terminal domain-containing protein</fullName>
    </recommendedName>
</protein>
<keyword evidence="2" id="KW-1185">Reference proteome</keyword>
<dbReference type="STRING" id="329726.AM1_6073"/>
<name>B0C3R8_ACAM1</name>
<reference evidence="1 2" key="1">
    <citation type="journal article" date="2008" name="Proc. Natl. Acad. Sci. U.S.A.">
        <title>Niche adaptation and genome expansion in the chlorophyll d-producing cyanobacterium Acaryochloris marina.</title>
        <authorList>
            <person name="Swingley W.D."/>
            <person name="Chen M."/>
            <person name="Cheung P.C."/>
            <person name="Conrad A.L."/>
            <person name="Dejesa L.C."/>
            <person name="Hao J."/>
            <person name="Honchak B.M."/>
            <person name="Karbach L.E."/>
            <person name="Kurdoglu A."/>
            <person name="Lahiri S."/>
            <person name="Mastrian S.D."/>
            <person name="Miyashita H."/>
            <person name="Page L."/>
            <person name="Ramakrishna P."/>
            <person name="Satoh S."/>
            <person name="Sattley W.M."/>
            <person name="Shimada Y."/>
            <person name="Taylor H.L."/>
            <person name="Tomo T."/>
            <person name="Tsuchiya T."/>
            <person name="Wang Z.T."/>
            <person name="Raymond J."/>
            <person name="Mimuro M."/>
            <person name="Blankenship R.E."/>
            <person name="Touchman J.W."/>
        </authorList>
    </citation>
    <scope>NUCLEOTIDE SEQUENCE [LARGE SCALE GENOMIC DNA]</scope>
    <source>
        <strain evidence="2">MBIC 11017</strain>
    </source>
</reference>
<dbReference type="Gene3D" id="3.40.1000.10">
    <property type="entry name" value="Mog1/PsbP, alpha/beta/alpha sandwich"/>
    <property type="match status" value="1"/>
</dbReference>
<proteinExistence type="predicted"/>
<dbReference type="PROSITE" id="PS51257">
    <property type="entry name" value="PROKAR_LIPOPROTEIN"/>
    <property type="match status" value="1"/>
</dbReference>
<sequence>MFLRSKKIIVVMLISIMIFSCRNIDNKTVKYKDINFQIPSSWQSEALNDVDGLLVINSVSEEAWQANVFFEFRRDSENRSLKQSLSDLSRSLKEQKKNFQRILADEFELDNGINVGRLEYTHQIDHIQLHSWELIFRLNGRTRLFVAASAESSLWERDRQVFDKIIQSINVD</sequence>
<evidence type="ECO:0000313" key="2">
    <source>
        <dbReference type="Proteomes" id="UP000000268"/>
    </source>
</evidence>
<dbReference type="HOGENOM" id="CLU_1551910_0_0_3"/>
<dbReference type="AlphaFoldDB" id="B0C3R8"/>
<evidence type="ECO:0000313" key="1">
    <source>
        <dbReference type="EMBL" id="ABW31005.1"/>
    </source>
</evidence>
<organism evidence="1 2">
    <name type="scientific">Acaryochloris marina (strain MBIC 11017)</name>
    <dbReference type="NCBI Taxonomy" id="329726"/>
    <lineage>
        <taxon>Bacteria</taxon>
        <taxon>Bacillati</taxon>
        <taxon>Cyanobacteriota</taxon>
        <taxon>Cyanophyceae</taxon>
        <taxon>Acaryochloridales</taxon>
        <taxon>Acaryochloridaceae</taxon>
        <taxon>Acaryochloris</taxon>
    </lineage>
</organism>